<keyword evidence="4" id="KW-1185">Reference proteome</keyword>
<evidence type="ECO:0000313" key="4">
    <source>
        <dbReference type="Proteomes" id="UP000315753"/>
    </source>
</evidence>
<organism evidence="3 4">
    <name type="scientific">Ureibacillus terrenus</name>
    <dbReference type="NCBI Taxonomy" id="118246"/>
    <lineage>
        <taxon>Bacteria</taxon>
        <taxon>Bacillati</taxon>
        <taxon>Bacillota</taxon>
        <taxon>Bacilli</taxon>
        <taxon>Bacillales</taxon>
        <taxon>Caryophanaceae</taxon>
        <taxon>Ureibacillus</taxon>
    </lineage>
</organism>
<keyword evidence="1" id="KW-0812">Transmembrane</keyword>
<comment type="caution">
    <text evidence="3">The sequence shown here is derived from an EMBL/GenBank/DDBJ whole genome shotgun (WGS) entry which is preliminary data.</text>
</comment>
<dbReference type="RefSeq" id="WP_141602953.1">
    <property type="nucleotide sequence ID" value="NZ_JARMSB010000026.1"/>
</dbReference>
<evidence type="ECO:0000313" key="3">
    <source>
        <dbReference type="EMBL" id="TQE89799.1"/>
    </source>
</evidence>
<keyword evidence="1" id="KW-0472">Membrane</keyword>
<feature type="transmembrane region" description="Helical" evidence="1">
    <location>
        <begin position="33"/>
        <end position="56"/>
    </location>
</feature>
<evidence type="ECO:0000259" key="2">
    <source>
        <dbReference type="Pfam" id="PF11127"/>
    </source>
</evidence>
<dbReference type="EMBL" id="VIGD01000016">
    <property type="protein sequence ID" value="TQE89799.1"/>
    <property type="molecule type" value="Genomic_DNA"/>
</dbReference>
<dbReference type="AlphaFoldDB" id="A0A540UZ68"/>
<name>A0A540UZ68_9BACL</name>
<evidence type="ECO:0000256" key="1">
    <source>
        <dbReference type="SAM" id="Phobius"/>
    </source>
</evidence>
<dbReference type="Pfam" id="PF11127">
    <property type="entry name" value="YgaP-like_TM"/>
    <property type="match status" value="1"/>
</dbReference>
<gene>
    <name evidence="3" type="ORF">FKZ59_11760</name>
</gene>
<reference evidence="3 4" key="1">
    <citation type="submission" date="2019-06" db="EMBL/GenBank/DDBJ databases">
        <title>Genome sequence of Ureibacillus terrenus.</title>
        <authorList>
            <person name="Maclea K.S."/>
            <person name="Simoes M."/>
        </authorList>
    </citation>
    <scope>NUCLEOTIDE SEQUENCE [LARGE SCALE GENOMIC DNA]</scope>
    <source>
        <strain evidence="3 4">ATCC BAA-384</strain>
    </source>
</reference>
<keyword evidence="1" id="KW-1133">Transmembrane helix</keyword>
<dbReference type="InterPro" id="IPR021309">
    <property type="entry name" value="YgaP-like_TM"/>
</dbReference>
<feature type="transmembrane region" description="Helical" evidence="1">
    <location>
        <begin position="12"/>
        <end position="27"/>
    </location>
</feature>
<protein>
    <submittedName>
        <fullName evidence="3">DUF2892 domain-containing protein</fullName>
    </submittedName>
</protein>
<feature type="domain" description="Inner membrane protein YgaP-like transmembrane" evidence="2">
    <location>
        <begin position="1"/>
        <end position="64"/>
    </location>
</feature>
<sequence length="64" mass="7006">MSANVGTVDRIIRIILGLAILSLLFVLEGNLKYIGLIGLIPLITGLAKFCPLYSLFKINTCQKK</sequence>
<accession>A0A540UZ68</accession>
<dbReference type="Proteomes" id="UP000315753">
    <property type="component" value="Unassembled WGS sequence"/>
</dbReference>
<proteinExistence type="predicted"/>